<sequence length="50" mass="5780">MNLDDLSFLYMASFYVEASLLLNYVAAFGLWDVAFETWEYLCRVVAFGLT</sequence>
<proteinExistence type="predicted"/>
<name>A0A2I0X9G8_9ASPA</name>
<evidence type="ECO:0000256" key="1">
    <source>
        <dbReference type="SAM" id="Phobius"/>
    </source>
</evidence>
<keyword evidence="1" id="KW-0812">Transmembrane</keyword>
<organism evidence="2 3">
    <name type="scientific">Dendrobium catenatum</name>
    <dbReference type="NCBI Taxonomy" id="906689"/>
    <lineage>
        <taxon>Eukaryota</taxon>
        <taxon>Viridiplantae</taxon>
        <taxon>Streptophyta</taxon>
        <taxon>Embryophyta</taxon>
        <taxon>Tracheophyta</taxon>
        <taxon>Spermatophyta</taxon>
        <taxon>Magnoliopsida</taxon>
        <taxon>Liliopsida</taxon>
        <taxon>Asparagales</taxon>
        <taxon>Orchidaceae</taxon>
        <taxon>Epidendroideae</taxon>
        <taxon>Malaxideae</taxon>
        <taxon>Dendrobiinae</taxon>
        <taxon>Dendrobium</taxon>
    </lineage>
</organism>
<reference evidence="2 3" key="2">
    <citation type="journal article" date="2017" name="Nature">
        <title>The Apostasia genome and the evolution of orchids.</title>
        <authorList>
            <person name="Zhang G.Q."/>
            <person name="Liu K.W."/>
            <person name="Li Z."/>
            <person name="Lohaus R."/>
            <person name="Hsiao Y.Y."/>
            <person name="Niu S.C."/>
            <person name="Wang J.Y."/>
            <person name="Lin Y.C."/>
            <person name="Xu Q."/>
            <person name="Chen L.J."/>
            <person name="Yoshida K."/>
            <person name="Fujiwara S."/>
            <person name="Wang Z.W."/>
            <person name="Zhang Y.Q."/>
            <person name="Mitsuda N."/>
            <person name="Wang M."/>
            <person name="Liu G.H."/>
            <person name="Pecoraro L."/>
            <person name="Huang H.X."/>
            <person name="Xiao X.J."/>
            <person name="Lin M."/>
            <person name="Wu X.Y."/>
            <person name="Wu W.L."/>
            <person name="Chen Y.Y."/>
            <person name="Chang S.B."/>
            <person name="Sakamoto S."/>
            <person name="Ohme-Takagi M."/>
            <person name="Yagi M."/>
            <person name="Zeng S.J."/>
            <person name="Shen C.Y."/>
            <person name="Yeh C.M."/>
            <person name="Luo Y.B."/>
            <person name="Tsai W.C."/>
            <person name="Van de Peer Y."/>
            <person name="Liu Z.J."/>
        </authorList>
    </citation>
    <scope>NUCLEOTIDE SEQUENCE [LARGE SCALE GENOMIC DNA]</scope>
    <source>
        <tissue evidence="2">The whole plant</tissue>
    </source>
</reference>
<feature type="transmembrane region" description="Helical" evidence="1">
    <location>
        <begin position="7"/>
        <end position="31"/>
    </location>
</feature>
<evidence type="ECO:0000313" key="2">
    <source>
        <dbReference type="EMBL" id="PKU84577.1"/>
    </source>
</evidence>
<keyword evidence="3" id="KW-1185">Reference proteome</keyword>
<dbReference type="Proteomes" id="UP000233837">
    <property type="component" value="Unassembled WGS sequence"/>
</dbReference>
<gene>
    <name evidence="2" type="ORF">MA16_Dca017964</name>
</gene>
<dbReference type="EMBL" id="KZ502047">
    <property type="protein sequence ID" value="PKU84577.1"/>
    <property type="molecule type" value="Genomic_DNA"/>
</dbReference>
<keyword evidence="1" id="KW-0472">Membrane</keyword>
<reference evidence="2 3" key="1">
    <citation type="journal article" date="2016" name="Sci. Rep.">
        <title>The Dendrobium catenatum Lindl. genome sequence provides insights into polysaccharide synthase, floral development and adaptive evolution.</title>
        <authorList>
            <person name="Zhang G.Q."/>
            <person name="Xu Q."/>
            <person name="Bian C."/>
            <person name="Tsai W.C."/>
            <person name="Yeh C.M."/>
            <person name="Liu K.W."/>
            <person name="Yoshida K."/>
            <person name="Zhang L.S."/>
            <person name="Chang S.B."/>
            <person name="Chen F."/>
            <person name="Shi Y."/>
            <person name="Su Y.Y."/>
            <person name="Zhang Y.Q."/>
            <person name="Chen L.J."/>
            <person name="Yin Y."/>
            <person name="Lin M."/>
            <person name="Huang H."/>
            <person name="Deng H."/>
            <person name="Wang Z.W."/>
            <person name="Zhu S.L."/>
            <person name="Zhao X."/>
            <person name="Deng C."/>
            <person name="Niu S.C."/>
            <person name="Huang J."/>
            <person name="Wang M."/>
            <person name="Liu G.H."/>
            <person name="Yang H.J."/>
            <person name="Xiao X.J."/>
            <person name="Hsiao Y.Y."/>
            <person name="Wu W.L."/>
            <person name="Chen Y.Y."/>
            <person name="Mitsuda N."/>
            <person name="Ohme-Takagi M."/>
            <person name="Luo Y.B."/>
            <person name="Van de Peer Y."/>
            <person name="Liu Z.J."/>
        </authorList>
    </citation>
    <scope>NUCLEOTIDE SEQUENCE [LARGE SCALE GENOMIC DNA]</scope>
    <source>
        <tissue evidence="2">The whole plant</tissue>
    </source>
</reference>
<evidence type="ECO:0000313" key="3">
    <source>
        <dbReference type="Proteomes" id="UP000233837"/>
    </source>
</evidence>
<accession>A0A2I0X9G8</accession>
<dbReference type="AlphaFoldDB" id="A0A2I0X9G8"/>
<keyword evidence="1" id="KW-1133">Transmembrane helix</keyword>
<protein>
    <submittedName>
        <fullName evidence="2">Uncharacterized protein</fullName>
    </submittedName>
</protein>